<dbReference type="EMBL" id="QJKJ01007059">
    <property type="protein sequence ID" value="RDX84403.1"/>
    <property type="molecule type" value="Genomic_DNA"/>
</dbReference>
<organism evidence="1 2">
    <name type="scientific">Mucuna pruriens</name>
    <name type="common">Velvet bean</name>
    <name type="synonym">Dolichos pruriens</name>
    <dbReference type="NCBI Taxonomy" id="157652"/>
    <lineage>
        <taxon>Eukaryota</taxon>
        <taxon>Viridiplantae</taxon>
        <taxon>Streptophyta</taxon>
        <taxon>Embryophyta</taxon>
        <taxon>Tracheophyta</taxon>
        <taxon>Spermatophyta</taxon>
        <taxon>Magnoliopsida</taxon>
        <taxon>eudicotyledons</taxon>
        <taxon>Gunneridae</taxon>
        <taxon>Pentapetalae</taxon>
        <taxon>rosids</taxon>
        <taxon>fabids</taxon>
        <taxon>Fabales</taxon>
        <taxon>Fabaceae</taxon>
        <taxon>Papilionoideae</taxon>
        <taxon>50 kb inversion clade</taxon>
        <taxon>NPAAA clade</taxon>
        <taxon>indigoferoid/millettioid clade</taxon>
        <taxon>Phaseoleae</taxon>
        <taxon>Mucuna</taxon>
    </lineage>
</organism>
<keyword evidence="2" id="KW-1185">Reference proteome</keyword>
<comment type="caution">
    <text evidence="1">The sequence shown here is derived from an EMBL/GenBank/DDBJ whole genome shotgun (WGS) entry which is preliminary data.</text>
</comment>
<name>A0A371G247_MUCPR</name>
<sequence length="64" mass="7563">MKDNKSVKEYTSKLPHLVVGEKMLISLLIKFEAKVVAIEESCDLKKLTIFKWLENYKIINKYFL</sequence>
<reference evidence="1" key="1">
    <citation type="submission" date="2018-05" db="EMBL/GenBank/DDBJ databases">
        <title>Draft genome of Mucuna pruriens seed.</title>
        <authorList>
            <person name="Nnadi N.E."/>
            <person name="Vos R."/>
            <person name="Hasami M.H."/>
            <person name="Devisetty U.K."/>
            <person name="Aguiy J.C."/>
        </authorList>
    </citation>
    <scope>NUCLEOTIDE SEQUENCE [LARGE SCALE GENOMIC DNA]</scope>
    <source>
        <strain evidence="1">JCA_2017</strain>
    </source>
</reference>
<dbReference type="AlphaFoldDB" id="A0A371G247"/>
<accession>A0A371G247</accession>
<evidence type="ECO:0000313" key="1">
    <source>
        <dbReference type="EMBL" id="RDX84403.1"/>
    </source>
</evidence>
<feature type="non-terminal residue" evidence="1">
    <location>
        <position position="1"/>
    </location>
</feature>
<protein>
    <submittedName>
        <fullName evidence="1">Uncharacterized protein</fullName>
    </submittedName>
</protein>
<dbReference type="Proteomes" id="UP000257109">
    <property type="component" value="Unassembled WGS sequence"/>
</dbReference>
<evidence type="ECO:0000313" key="2">
    <source>
        <dbReference type="Proteomes" id="UP000257109"/>
    </source>
</evidence>
<gene>
    <name evidence="1" type="ORF">CR513_34559</name>
</gene>
<proteinExistence type="predicted"/>